<dbReference type="GO" id="GO:0016042">
    <property type="term" value="P:lipid catabolic process"/>
    <property type="evidence" value="ECO:0007669"/>
    <property type="project" value="UniProtKB-UniRule"/>
</dbReference>
<protein>
    <recommendedName>
        <fullName evidence="4">Triacylglycerol lipase</fullName>
    </recommendedName>
</protein>
<proteinExistence type="inferred from homology"/>
<dbReference type="InterPro" id="IPR029058">
    <property type="entry name" value="AB_hydrolase_fold"/>
</dbReference>
<reference evidence="2" key="1">
    <citation type="submission" date="2016-04" db="EMBL/GenBank/DDBJ databases">
        <authorList>
            <person name="Evans L.H."/>
            <person name="Alamgir A."/>
            <person name="Owens N."/>
            <person name="Weber N.D."/>
            <person name="Virtaneva K."/>
            <person name="Barbian K."/>
            <person name="Babar A."/>
            <person name="Rosenke K."/>
        </authorList>
    </citation>
    <scope>NUCLEOTIDE SEQUENCE [LARGE SCALE GENOMIC DNA]</scope>
    <source>
        <strain evidence="2">CBS 101.48</strain>
    </source>
</reference>
<evidence type="ECO:0000256" key="1">
    <source>
        <dbReference type="PIRNR" id="PIRNR029171"/>
    </source>
</evidence>
<dbReference type="Gene3D" id="3.40.50.1820">
    <property type="entry name" value="alpha/beta hydrolase"/>
    <property type="match status" value="1"/>
</dbReference>
<feature type="signal peptide" evidence="1">
    <location>
        <begin position="1"/>
        <end position="27"/>
    </location>
</feature>
<sequence length="458" mass="50309">MRRISVRSIADSTTITLLLLLAGLCAGSELRPRDVAPGHVIPPSSDPFYTPPAGFENEKPGTILKVRNLGNNSLSAFGAFPQNIQNVYQYLYRTNDGLGKPTATVTTLAIPFNADLSKLVSHQIAEDSATIDCAPSYALRQNSSVSDYLVQVEMLFIDTALYRGWPVCFSDYEGPDAMFAVGRMAGHAVLDGIRAVLSDGHTNGLQPRARVQMWGYSGGALATGWAAQLHSTYASEINIVGSAFGGTPVDLKYSIASLKGQPFASFATMATHGFMNQYKPMIAYIESILRPAKRDEFYRLKNVCITPVIRSFGVEGLDYFLQVDDISKEPIIKQILTNNTLGGVPPKFPIFMYHSMNDQVLPFGPAENLYTDWCQQGGRIEFVVDRYETHARLEYLGTANAFLFMEKIFRGDQVPEKCSKKVTTSSALNLAALRVFGEAIYNALRAIIGFPLGPKRKP</sequence>
<name>A0A163JVL3_ABSGL</name>
<accession>A0A163JVL3</accession>
<dbReference type="OrthoDB" id="2373480at2759"/>
<dbReference type="Proteomes" id="UP000078561">
    <property type="component" value="Unassembled WGS sequence"/>
</dbReference>
<dbReference type="EMBL" id="LT553804">
    <property type="protein sequence ID" value="SAM02323.1"/>
    <property type="molecule type" value="Genomic_DNA"/>
</dbReference>
<keyword evidence="3" id="KW-1185">Reference proteome</keyword>
<evidence type="ECO:0008006" key="4">
    <source>
        <dbReference type="Google" id="ProtNLM"/>
    </source>
</evidence>
<feature type="chain" id="PRO_5013433943" description="Triacylglycerol lipase" evidence="1">
    <location>
        <begin position="28"/>
        <end position="458"/>
    </location>
</feature>
<comment type="similarity">
    <text evidence="1">Belongs to the AB hydrolase superfamily. Lipase family.</text>
</comment>
<evidence type="ECO:0000313" key="2">
    <source>
        <dbReference type="EMBL" id="SAM02323.1"/>
    </source>
</evidence>
<dbReference type="InParanoid" id="A0A163JVL3"/>
<dbReference type="PIRSF" id="PIRSF029171">
    <property type="entry name" value="Esterase_LipA"/>
    <property type="match status" value="1"/>
</dbReference>
<dbReference type="AlphaFoldDB" id="A0A163JVL3"/>
<evidence type="ECO:0000313" key="3">
    <source>
        <dbReference type="Proteomes" id="UP000078561"/>
    </source>
</evidence>
<dbReference type="SUPFAM" id="SSF53474">
    <property type="entry name" value="alpha/beta-Hydrolases"/>
    <property type="match status" value="1"/>
</dbReference>
<organism evidence="2">
    <name type="scientific">Absidia glauca</name>
    <name type="common">Pin mould</name>
    <dbReference type="NCBI Taxonomy" id="4829"/>
    <lineage>
        <taxon>Eukaryota</taxon>
        <taxon>Fungi</taxon>
        <taxon>Fungi incertae sedis</taxon>
        <taxon>Mucoromycota</taxon>
        <taxon>Mucoromycotina</taxon>
        <taxon>Mucoromycetes</taxon>
        <taxon>Mucorales</taxon>
        <taxon>Cunninghamellaceae</taxon>
        <taxon>Absidia</taxon>
    </lineage>
</organism>
<dbReference type="GO" id="GO:0004806">
    <property type="term" value="F:triacylglycerol lipase activity"/>
    <property type="evidence" value="ECO:0007669"/>
    <property type="project" value="UniProtKB-UniRule"/>
</dbReference>
<dbReference type="Gene3D" id="1.10.260.130">
    <property type="match status" value="1"/>
</dbReference>
<dbReference type="PANTHER" id="PTHR34853">
    <property type="match status" value="1"/>
</dbReference>
<gene>
    <name evidence="2" type="primary">ABSGL_08102.1 scaffold 9591</name>
</gene>
<dbReference type="OMA" id="RDHASEH"/>
<dbReference type="PANTHER" id="PTHR34853:SF1">
    <property type="entry name" value="LIPASE 5"/>
    <property type="match status" value="1"/>
</dbReference>
<dbReference type="Pfam" id="PF03583">
    <property type="entry name" value="LIP"/>
    <property type="match status" value="1"/>
</dbReference>
<keyword evidence="1" id="KW-0732">Signal</keyword>
<dbReference type="InterPro" id="IPR005152">
    <property type="entry name" value="Lipase_secreted"/>
</dbReference>